<protein>
    <submittedName>
        <fullName evidence="6">Putative MutT/NUDIX family protein</fullName>
    </submittedName>
</protein>
<dbReference type="PROSITE" id="PS00893">
    <property type="entry name" value="NUDIX_BOX"/>
    <property type="match status" value="1"/>
</dbReference>
<reference evidence="6 7" key="1">
    <citation type="submission" date="2014-12" db="EMBL/GenBank/DDBJ databases">
        <title>Comparative genomics of the lactic acid bacteria isolated from the honey bee gut.</title>
        <authorList>
            <person name="Ellegaard K.M."/>
            <person name="Tamarit D."/>
            <person name="Javelind E."/>
            <person name="Olofsson T."/>
            <person name="Andersson S.G."/>
            <person name="Vasquez A."/>
        </authorList>
    </citation>
    <scope>NUCLEOTIDE SEQUENCE [LARGE SCALE GENOMIC DNA]</scope>
    <source>
        <strain evidence="6 7">Bin7</strain>
    </source>
</reference>
<evidence type="ECO:0000256" key="1">
    <source>
        <dbReference type="ARBA" id="ARBA00001946"/>
    </source>
</evidence>
<dbReference type="PATRIC" id="fig|1684.5.peg.1176"/>
<keyword evidence="3 4" id="KW-0378">Hydrolase</keyword>
<proteinExistence type="inferred from homology"/>
<dbReference type="InterPro" id="IPR020084">
    <property type="entry name" value="NUDIX_hydrolase_CS"/>
</dbReference>
<evidence type="ECO:0000313" key="7">
    <source>
        <dbReference type="Proteomes" id="UP000033567"/>
    </source>
</evidence>
<dbReference type="CDD" id="cd03424">
    <property type="entry name" value="NUDIX_ADPRase_Nudt5_UGPPase_Nudt14"/>
    <property type="match status" value="1"/>
</dbReference>
<comment type="similarity">
    <text evidence="2 4">Belongs to the Nudix hydrolase family.</text>
</comment>
<dbReference type="PROSITE" id="PS51462">
    <property type="entry name" value="NUDIX"/>
    <property type="match status" value="1"/>
</dbReference>
<organism evidence="6 7">
    <name type="scientific">Bifidobacterium mellis</name>
    <dbReference type="NCBI Taxonomy" id="1293823"/>
    <lineage>
        <taxon>Bacteria</taxon>
        <taxon>Bacillati</taxon>
        <taxon>Actinomycetota</taxon>
        <taxon>Actinomycetes</taxon>
        <taxon>Bifidobacteriales</taxon>
        <taxon>Bifidobacteriaceae</taxon>
        <taxon>Bifidobacterium</taxon>
    </lineage>
</organism>
<dbReference type="GO" id="GO:0006753">
    <property type="term" value="P:nucleoside phosphate metabolic process"/>
    <property type="evidence" value="ECO:0007669"/>
    <property type="project" value="TreeGrafter"/>
</dbReference>
<dbReference type="SUPFAM" id="SSF55811">
    <property type="entry name" value="Nudix"/>
    <property type="match status" value="1"/>
</dbReference>
<dbReference type="Proteomes" id="UP000033567">
    <property type="component" value="Unassembled WGS sequence"/>
</dbReference>
<evidence type="ECO:0000256" key="3">
    <source>
        <dbReference type="ARBA" id="ARBA00022801"/>
    </source>
</evidence>
<dbReference type="InterPro" id="IPR020476">
    <property type="entry name" value="Nudix_hydrolase"/>
</dbReference>
<evidence type="ECO:0000259" key="5">
    <source>
        <dbReference type="PROSITE" id="PS51462"/>
    </source>
</evidence>
<feature type="domain" description="Nudix hydrolase" evidence="5">
    <location>
        <begin position="55"/>
        <end position="195"/>
    </location>
</feature>
<accession>A0A0F4KVN4</accession>
<name>A0A0F4KVN4_9BIFI</name>
<dbReference type="GO" id="GO:0016462">
    <property type="term" value="F:pyrophosphatase activity"/>
    <property type="evidence" value="ECO:0007669"/>
    <property type="project" value="UniProtKB-ARBA"/>
</dbReference>
<dbReference type="InterPro" id="IPR015797">
    <property type="entry name" value="NUDIX_hydrolase-like_dom_sf"/>
</dbReference>
<dbReference type="Pfam" id="PF00293">
    <property type="entry name" value="NUDIX"/>
    <property type="match status" value="1"/>
</dbReference>
<dbReference type="PRINTS" id="PR00502">
    <property type="entry name" value="NUDIXFAMILY"/>
</dbReference>
<dbReference type="AlphaFoldDB" id="A0A0F4KVN4"/>
<dbReference type="InterPro" id="IPR000086">
    <property type="entry name" value="NUDIX_hydrolase_dom"/>
</dbReference>
<evidence type="ECO:0000313" key="6">
    <source>
        <dbReference type="EMBL" id="KJY50425.1"/>
    </source>
</evidence>
<evidence type="ECO:0000256" key="4">
    <source>
        <dbReference type="RuleBase" id="RU003476"/>
    </source>
</evidence>
<dbReference type="Gene3D" id="3.90.79.10">
    <property type="entry name" value="Nucleoside Triphosphate Pyrophosphohydrolase"/>
    <property type="match status" value="1"/>
</dbReference>
<keyword evidence="7" id="KW-1185">Reference proteome</keyword>
<comment type="cofactor">
    <cofactor evidence="1">
        <name>Mg(2+)</name>
        <dbReference type="ChEBI" id="CHEBI:18420"/>
    </cofactor>
</comment>
<comment type="caution">
    <text evidence="6">The sequence shown here is derived from an EMBL/GenBank/DDBJ whole genome shotgun (WGS) entry which is preliminary data.</text>
</comment>
<sequence length="206" mass="23441">MKNADELRPRVPLQEIRRRKVFEEAGGADFTVTAVDVKVRDTGANMTLHVASVKQGRPGVICVTVVERGGEDFYLIARHWRVAVEDWLWEFPRGMGEQGENPQTTAIRELHEETGLWAQPDTVRQLHRLHADAGVLQDDVRVMEIRLDHVSSIPVLDSVKQGGDWELEDLQWLRSADITNMIREGQLIDGLTIAAFSIREIDKRKQ</sequence>
<evidence type="ECO:0000256" key="2">
    <source>
        <dbReference type="ARBA" id="ARBA00005582"/>
    </source>
</evidence>
<dbReference type="PANTHER" id="PTHR11839:SF18">
    <property type="entry name" value="NUDIX HYDROLASE DOMAIN-CONTAINING PROTEIN"/>
    <property type="match status" value="1"/>
</dbReference>
<gene>
    <name evidence="6" type="ORF">JF70_11200</name>
</gene>
<dbReference type="GO" id="GO:0019693">
    <property type="term" value="P:ribose phosphate metabolic process"/>
    <property type="evidence" value="ECO:0007669"/>
    <property type="project" value="TreeGrafter"/>
</dbReference>
<dbReference type="PANTHER" id="PTHR11839">
    <property type="entry name" value="UDP/ADP-SUGAR PYROPHOSPHATASE"/>
    <property type="match status" value="1"/>
</dbReference>
<dbReference type="EMBL" id="JWMF01000007">
    <property type="protein sequence ID" value="KJY50425.1"/>
    <property type="molecule type" value="Genomic_DNA"/>
</dbReference>